<dbReference type="NCBIfam" id="TIGR00426">
    <property type="entry name" value="competence protein ComEA helix-hairpin-helix repeat region"/>
    <property type="match status" value="1"/>
</dbReference>
<dbReference type="InterPro" id="IPR003583">
    <property type="entry name" value="Hlx-hairpin-Hlx_DNA-bd_motif"/>
</dbReference>
<evidence type="ECO:0000259" key="1">
    <source>
        <dbReference type="SMART" id="SM00278"/>
    </source>
</evidence>
<keyword evidence="3" id="KW-1185">Reference proteome</keyword>
<reference evidence="2 3" key="1">
    <citation type="submission" date="2023-01" db="EMBL/GenBank/DDBJ databases">
        <title>Sporosarcina sp. nov., isolated from Korean tranditional fermented seafood 'Jeotgal'.</title>
        <authorList>
            <person name="Yang A.-I."/>
        </authorList>
    </citation>
    <scope>NUCLEOTIDE SEQUENCE [LARGE SCALE GENOMIC DNA]</scope>
    <source>
        <strain evidence="2 3">B2O-1</strain>
    </source>
</reference>
<dbReference type="PANTHER" id="PTHR21180:SF32">
    <property type="entry name" value="ENDONUCLEASE_EXONUCLEASE_PHOSPHATASE FAMILY DOMAIN-CONTAINING PROTEIN 1"/>
    <property type="match status" value="1"/>
</dbReference>
<feature type="domain" description="Helix-hairpin-helix DNA-binding motif class 1" evidence="1">
    <location>
        <begin position="141"/>
        <end position="160"/>
    </location>
</feature>
<dbReference type="Pfam" id="PF10531">
    <property type="entry name" value="SLBB"/>
    <property type="match status" value="1"/>
</dbReference>
<dbReference type="Pfam" id="PF12836">
    <property type="entry name" value="HHH_3"/>
    <property type="match status" value="1"/>
</dbReference>
<protein>
    <submittedName>
        <fullName evidence="2">Helix-hairpin-helix domain-containing protein</fullName>
    </submittedName>
</protein>
<evidence type="ECO:0000313" key="2">
    <source>
        <dbReference type="EMBL" id="WOV85491.1"/>
    </source>
</evidence>
<accession>A0ABZ0KYM5</accession>
<sequence>MISAFLFFPRGQGDDELLPDESLYDELETPTENEVIEMAADTVVQPPKVIIVDVKGAVLRPNVYSLQEGQRLIDAITAAGGYTADADSRLLNHAQRLTDEAVIYVPLIGEEMPVFESVISENGNPNEPVSVLININTADETQLMTLTGIGPAKAAAIVKYRTEQGAFQSVEDLMKISGIGQKTFEVLSESITVN</sequence>
<dbReference type="InterPro" id="IPR010994">
    <property type="entry name" value="RuvA_2-like"/>
</dbReference>
<dbReference type="EMBL" id="CP116341">
    <property type="protein sequence ID" value="WOV85491.1"/>
    <property type="molecule type" value="Genomic_DNA"/>
</dbReference>
<proteinExistence type="predicted"/>
<dbReference type="SMART" id="SM00278">
    <property type="entry name" value="HhH1"/>
    <property type="match status" value="2"/>
</dbReference>
<dbReference type="Gene3D" id="1.10.150.280">
    <property type="entry name" value="AF1531-like domain"/>
    <property type="match status" value="1"/>
</dbReference>
<dbReference type="Proteomes" id="UP001303532">
    <property type="component" value="Chromosome"/>
</dbReference>
<name>A0ABZ0KYM5_9BACL</name>
<dbReference type="PANTHER" id="PTHR21180">
    <property type="entry name" value="ENDONUCLEASE/EXONUCLEASE/PHOSPHATASE FAMILY DOMAIN-CONTAINING PROTEIN 1"/>
    <property type="match status" value="1"/>
</dbReference>
<feature type="domain" description="Helix-hairpin-helix DNA-binding motif class 1" evidence="1">
    <location>
        <begin position="171"/>
        <end position="190"/>
    </location>
</feature>
<dbReference type="InterPro" id="IPR051675">
    <property type="entry name" value="Endo/Exo/Phosphatase_dom_1"/>
</dbReference>
<dbReference type="SUPFAM" id="SSF47781">
    <property type="entry name" value="RuvA domain 2-like"/>
    <property type="match status" value="1"/>
</dbReference>
<organism evidence="2 3">
    <name type="scientific">Sporosarcina jeotgali</name>
    <dbReference type="NCBI Taxonomy" id="3020056"/>
    <lineage>
        <taxon>Bacteria</taxon>
        <taxon>Bacillati</taxon>
        <taxon>Bacillota</taxon>
        <taxon>Bacilli</taxon>
        <taxon>Bacillales</taxon>
        <taxon>Caryophanaceae</taxon>
        <taxon>Sporosarcina</taxon>
    </lineage>
</organism>
<dbReference type="Gene3D" id="3.10.560.10">
    <property type="entry name" value="Outer membrane lipoprotein wza domain like"/>
    <property type="match status" value="1"/>
</dbReference>
<dbReference type="RefSeq" id="WP_323693097.1">
    <property type="nucleotide sequence ID" value="NZ_CP116341.1"/>
</dbReference>
<dbReference type="InterPro" id="IPR004509">
    <property type="entry name" value="Competence_ComEA_HhH"/>
</dbReference>
<gene>
    <name evidence="2" type="ORF">PGH26_06040</name>
</gene>
<dbReference type="InterPro" id="IPR019554">
    <property type="entry name" value="Soluble_ligand-bd"/>
</dbReference>
<evidence type="ECO:0000313" key="3">
    <source>
        <dbReference type="Proteomes" id="UP001303532"/>
    </source>
</evidence>